<dbReference type="OrthoDB" id="2789670at2759"/>
<evidence type="ECO:0000256" key="10">
    <source>
        <dbReference type="ARBA" id="ARBA00023004"/>
    </source>
</evidence>
<comment type="similarity">
    <text evidence="4 14">Belongs to the cytochrome P450 family.</text>
</comment>
<keyword evidence="8" id="KW-0492">Microsome</keyword>
<keyword evidence="9 14" id="KW-0560">Oxidoreductase</keyword>
<proteinExistence type="inferred from homology"/>
<keyword evidence="5 13" id="KW-0349">Heme</keyword>
<evidence type="ECO:0000256" key="12">
    <source>
        <dbReference type="ARBA" id="ARBA00023136"/>
    </source>
</evidence>
<dbReference type="PANTHER" id="PTHR24292">
    <property type="entry name" value="CYTOCHROME P450"/>
    <property type="match status" value="1"/>
</dbReference>
<protein>
    <submittedName>
        <fullName evidence="16">Probable cytochrome P450 308a1</fullName>
    </submittedName>
</protein>
<dbReference type="InterPro" id="IPR001128">
    <property type="entry name" value="Cyt_P450"/>
</dbReference>
<dbReference type="InterPro" id="IPR002401">
    <property type="entry name" value="Cyt_P450_E_grp-I"/>
</dbReference>
<evidence type="ECO:0000256" key="9">
    <source>
        <dbReference type="ARBA" id="ARBA00023002"/>
    </source>
</evidence>
<comment type="subcellular location">
    <subcellularLocation>
        <location evidence="3">Endoplasmic reticulum membrane</location>
        <topology evidence="3">Peripheral membrane protein</topology>
    </subcellularLocation>
    <subcellularLocation>
        <location evidence="2">Microsome membrane</location>
        <topology evidence="2">Peripheral membrane protein</topology>
    </subcellularLocation>
</comment>
<evidence type="ECO:0000256" key="13">
    <source>
        <dbReference type="PIRSR" id="PIRSR602401-1"/>
    </source>
</evidence>
<dbReference type="AlphaFoldDB" id="A0A6P8Y1Z3"/>
<dbReference type="PRINTS" id="PR00385">
    <property type="entry name" value="P450"/>
</dbReference>
<evidence type="ECO:0000256" key="3">
    <source>
        <dbReference type="ARBA" id="ARBA00004406"/>
    </source>
</evidence>
<dbReference type="GO" id="GO:0016705">
    <property type="term" value="F:oxidoreductase activity, acting on paired donors, with incorporation or reduction of molecular oxygen"/>
    <property type="evidence" value="ECO:0007669"/>
    <property type="project" value="InterPro"/>
</dbReference>
<keyword evidence="12" id="KW-0472">Membrane</keyword>
<evidence type="ECO:0000256" key="2">
    <source>
        <dbReference type="ARBA" id="ARBA00004174"/>
    </source>
</evidence>
<dbReference type="GO" id="GO:0005506">
    <property type="term" value="F:iron ion binding"/>
    <property type="evidence" value="ECO:0007669"/>
    <property type="project" value="InterPro"/>
</dbReference>
<evidence type="ECO:0000256" key="14">
    <source>
        <dbReference type="RuleBase" id="RU000461"/>
    </source>
</evidence>
<keyword evidence="11 14" id="KW-0503">Monooxygenase</keyword>
<evidence type="ECO:0000313" key="16">
    <source>
        <dbReference type="RefSeq" id="XP_034117460.1"/>
    </source>
</evidence>
<organism evidence="15 16">
    <name type="scientific">Drosophila albomicans</name>
    <name type="common">Fruit fly</name>
    <dbReference type="NCBI Taxonomy" id="7291"/>
    <lineage>
        <taxon>Eukaryota</taxon>
        <taxon>Metazoa</taxon>
        <taxon>Ecdysozoa</taxon>
        <taxon>Arthropoda</taxon>
        <taxon>Hexapoda</taxon>
        <taxon>Insecta</taxon>
        <taxon>Pterygota</taxon>
        <taxon>Neoptera</taxon>
        <taxon>Endopterygota</taxon>
        <taxon>Diptera</taxon>
        <taxon>Brachycera</taxon>
        <taxon>Muscomorpha</taxon>
        <taxon>Ephydroidea</taxon>
        <taxon>Drosophilidae</taxon>
        <taxon>Drosophila</taxon>
    </lineage>
</organism>
<dbReference type="PANTHER" id="PTHR24292:SF104">
    <property type="entry name" value="CYTOCHROME P450 308A1-RELATED"/>
    <property type="match status" value="1"/>
</dbReference>
<evidence type="ECO:0000256" key="5">
    <source>
        <dbReference type="ARBA" id="ARBA00022617"/>
    </source>
</evidence>
<name>A0A6P8Y1Z3_DROAB</name>
<dbReference type="InterPro" id="IPR017972">
    <property type="entry name" value="Cyt_P450_CS"/>
</dbReference>
<evidence type="ECO:0000256" key="11">
    <source>
        <dbReference type="ARBA" id="ARBA00023033"/>
    </source>
</evidence>
<comment type="cofactor">
    <cofactor evidence="1 13">
        <name>heme</name>
        <dbReference type="ChEBI" id="CHEBI:30413"/>
    </cofactor>
</comment>
<dbReference type="GO" id="GO:0005789">
    <property type="term" value="C:endoplasmic reticulum membrane"/>
    <property type="evidence" value="ECO:0007669"/>
    <property type="project" value="UniProtKB-SubCell"/>
</dbReference>
<evidence type="ECO:0000256" key="7">
    <source>
        <dbReference type="ARBA" id="ARBA00022824"/>
    </source>
</evidence>
<evidence type="ECO:0000256" key="8">
    <source>
        <dbReference type="ARBA" id="ARBA00022848"/>
    </source>
</evidence>
<dbReference type="Pfam" id="PF00067">
    <property type="entry name" value="p450"/>
    <property type="match status" value="1"/>
</dbReference>
<dbReference type="PROSITE" id="PS00086">
    <property type="entry name" value="CYTOCHROME_P450"/>
    <property type="match status" value="1"/>
</dbReference>
<evidence type="ECO:0000256" key="6">
    <source>
        <dbReference type="ARBA" id="ARBA00022723"/>
    </source>
</evidence>
<keyword evidence="10 13" id="KW-0408">Iron</keyword>
<sequence>MWLPLSLQLFLFLLLLLLLLLSVAVTCGSYWRRRGVAGPYGFPLVGNMLHFALGLRSYGDVYARLYNSYSSLSYVGIYRLFNEPALLLRDQSIVRELLIGGHFTHCAENAIHVNVERDVLAAQNPFIACGEHWRKQRGELLPLFTPLRLRQTLPHIAAACNQLQKFVAQRNPRELACLEAKELATRYTLQVVASAVFGLNAQCLDPDDSSRSESHSEWLQLLGPLFQPSSWSLAETIALLHSPRLVQLMEYRYVPLDIQSWLRRQVAGSSSSKGNTLLNWLRARRDCDIEGHATTLLLEGYETSAMLLAFALYELAAHPTEQCQLQSELDAMAAHYDGQLLHPEALDALHYAEATLYETLRLHPAMPALLKRCTESFMLPSQQPDAAAGLLVAKDTVLIVPVQAIHLDPAIYPQPLQFQPKRFLQQPQQFGCRFLGFGAGPRMCPGMRFGLAQTKAALATILQDYSVELANNCPPMEKSNVTFLTASKAGIWLRFKRRQAK</sequence>
<gene>
    <name evidence="16" type="primary">LOC117576639</name>
</gene>
<keyword evidence="15" id="KW-1185">Reference proteome</keyword>
<dbReference type="GeneID" id="117576639"/>
<dbReference type="GO" id="GO:0004497">
    <property type="term" value="F:monooxygenase activity"/>
    <property type="evidence" value="ECO:0007669"/>
    <property type="project" value="UniProtKB-KW"/>
</dbReference>
<dbReference type="InterPro" id="IPR050476">
    <property type="entry name" value="Insect_CytP450_Detox"/>
</dbReference>
<keyword evidence="7" id="KW-0256">Endoplasmic reticulum</keyword>
<dbReference type="RefSeq" id="XP_034117460.1">
    <property type="nucleotide sequence ID" value="XM_034261569.2"/>
</dbReference>
<dbReference type="CTD" id="32859"/>
<dbReference type="GO" id="GO:0020037">
    <property type="term" value="F:heme binding"/>
    <property type="evidence" value="ECO:0007669"/>
    <property type="project" value="InterPro"/>
</dbReference>
<accession>A0A6P8Y1Z3</accession>
<dbReference type="SUPFAM" id="SSF48264">
    <property type="entry name" value="Cytochrome P450"/>
    <property type="match status" value="1"/>
</dbReference>
<evidence type="ECO:0000256" key="1">
    <source>
        <dbReference type="ARBA" id="ARBA00001971"/>
    </source>
</evidence>
<evidence type="ECO:0000313" key="15">
    <source>
        <dbReference type="Proteomes" id="UP000515160"/>
    </source>
</evidence>
<feature type="binding site" description="axial binding residue" evidence="13">
    <location>
        <position position="444"/>
    </location>
    <ligand>
        <name>heme</name>
        <dbReference type="ChEBI" id="CHEBI:30413"/>
    </ligand>
    <ligandPart>
        <name>Fe</name>
        <dbReference type="ChEBI" id="CHEBI:18248"/>
    </ligandPart>
</feature>
<evidence type="ECO:0000256" key="4">
    <source>
        <dbReference type="ARBA" id="ARBA00010617"/>
    </source>
</evidence>
<reference evidence="16" key="1">
    <citation type="submission" date="2025-08" db="UniProtKB">
        <authorList>
            <consortium name="RefSeq"/>
        </authorList>
    </citation>
    <scope>IDENTIFICATION</scope>
    <source>
        <strain evidence="16">15112-1751.03</strain>
        <tissue evidence="16">Whole Adult</tissue>
    </source>
</reference>
<keyword evidence="6 13" id="KW-0479">Metal-binding</keyword>
<dbReference type="Proteomes" id="UP000515160">
    <property type="component" value="Chromosome X"/>
</dbReference>
<dbReference type="InterPro" id="IPR036396">
    <property type="entry name" value="Cyt_P450_sf"/>
</dbReference>
<dbReference type="PRINTS" id="PR00463">
    <property type="entry name" value="EP450I"/>
</dbReference>
<dbReference type="Gene3D" id="1.10.630.10">
    <property type="entry name" value="Cytochrome P450"/>
    <property type="match status" value="1"/>
</dbReference>